<keyword evidence="2" id="KW-1185">Reference proteome</keyword>
<sequence length="376" mass="42467">MSSISFPSGHLPSEASSSTENSFYNAPPFDGSASFQMNPLSSHPPRTPRTSVIATNSHHYDSTTFEIKVDHTEERSDEGSEGASEREEDDPVVQAKANRIRREDVWKEMILTSNGRDKAFKLIQYALRVYLLFHNAVTFRRLKRTAFELDILKRIHSAVDGLSFSRKTLLLFNWLAPLTTVLAQQSVPFSSEHNKRASQKTVRPFLHALLYAPPPVLLELVNAIADDVATLAKLGLLSKKTGDRAGRFADWCWMLSTAVGLVENGLERQINTGLQTQLENRLYSESMTGVTEKSKSRSSKFDEKELEKLQRKDYWLQITRAKLVMDLIFVSYDIFRINRLREPIKAFTGLAAAILSSAKLYDRHKSMLLKSISLAA</sequence>
<name>A0ACD3BDH8_9AGAR</name>
<organism evidence="1 2">
    <name type="scientific">Pluteus cervinus</name>
    <dbReference type="NCBI Taxonomy" id="181527"/>
    <lineage>
        <taxon>Eukaryota</taxon>
        <taxon>Fungi</taxon>
        <taxon>Dikarya</taxon>
        <taxon>Basidiomycota</taxon>
        <taxon>Agaricomycotina</taxon>
        <taxon>Agaricomycetes</taxon>
        <taxon>Agaricomycetidae</taxon>
        <taxon>Agaricales</taxon>
        <taxon>Pluteineae</taxon>
        <taxon>Pluteaceae</taxon>
        <taxon>Pluteus</taxon>
    </lineage>
</organism>
<accession>A0ACD3BDH8</accession>
<evidence type="ECO:0000313" key="2">
    <source>
        <dbReference type="Proteomes" id="UP000308600"/>
    </source>
</evidence>
<evidence type="ECO:0000313" key="1">
    <source>
        <dbReference type="EMBL" id="TFK76074.1"/>
    </source>
</evidence>
<protein>
    <submittedName>
        <fullName evidence="1">Uncharacterized protein</fullName>
    </submittedName>
</protein>
<dbReference type="Proteomes" id="UP000308600">
    <property type="component" value="Unassembled WGS sequence"/>
</dbReference>
<gene>
    <name evidence="1" type="ORF">BDN72DRAFT_831517</name>
</gene>
<proteinExistence type="predicted"/>
<dbReference type="EMBL" id="ML208261">
    <property type="protein sequence ID" value="TFK76074.1"/>
    <property type="molecule type" value="Genomic_DNA"/>
</dbReference>
<reference evidence="1 2" key="1">
    <citation type="journal article" date="2019" name="Nat. Ecol. Evol.">
        <title>Megaphylogeny resolves global patterns of mushroom evolution.</title>
        <authorList>
            <person name="Varga T."/>
            <person name="Krizsan K."/>
            <person name="Foldi C."/>
            <person name="Dima B."/>
            <person name="Sanchez-Garcia M."/>
            <person name="Sanchez-Ramirez S."/>
            <person name="Szollosi G.J."/>
            <person name="Szarkandi J.G."/>
            <person name="Papp V."/>
            <person name="Albert L."/>
            <person name="Andreopoulos W."/>
            <person name="Angelini C."/>
            <person name="Antonin V."/>
            <person name="Barry K.W."/>
            <person name="Bougher N.L."/>
            <person name="Buchanan P."/>
            <person name="Buyck B."/>
            <person name="Bense V."/>
            <person name="Catcheside P."/>
            <person name="Chovatia M."/>
            <person name="Cooper J."/>
            <person name="Damon W."/>
            <person name="Desjardin D."/>
            <person name="Finy P."/>
            <person name="Geml J."/>
            <person name="Haridas S."/>
            <person name="Hughes K."/>
            <person name="Justo A."/>
            <person name="Karasinski D."/>
            <person name="Kautmanova I."/>
            <person name="Kiss B."/>
            <person name="Kocsube S."/>
            <person name="Kotiranta H."/>
            <person name="LaButti K.M."/>
            <person name="Lechner B.E."/>
            <person name="Liimatainen K."/>
            <person name="Lipzen A."/>
            <person name="Lukacs Z."/>
            <person name="Mihaltcheva S."/>
            <person name="Morgado L.N."/>
            <person name="Niskanen T."/>
            <person name="Noordeloos M.E."/>
            <person name="Ohm R.A."/>
            <person name="Ortiz-Santana B."/>
            <person name="Ovrebo C."/>
            <person name="Racz N."/>
            <person name="Riley R."/>
            <person name="Savchenko A."/>
            <person name="Shiryaev A."/>
            <person name="Soop K."/>
            <person name="Spirin V."/>
            <person name="Szebenyi C."/>
            <person name="Tomsovsky M."/>
            <person name="Tulloss R.E."/>
            <person name="Uehling J."/>
            <person name="Grigoriev I.V."/>
            <person name="Vagvolgyi C."/>
            <person name="Papp T."/>
            <person name="Martin F.M."/>
            <person name="Miettinen O."/>
            <person name="Hibbett D.S."/>
            <person name="Nagy L.G."/>
        </authorList>
    </citation>
    <scope>NUCLEOTIDE SEQUENCE [LARGE SCALE GENOMIC DNA]</scope>
    <source>
        <strain evidence="1 2">NL-1719</strain>
    </source>
</reference>